<sequence>MFSINEYQSLKSNGTWRDRLQYVLSIPNKDSIEKYLKESLFSSYDDLKMFIFLSVSSKNDKNLMEIFKNDSLPIHQRTSAGQYWIKFQKDEKQIHNFLVEVINDKNIARYLKYQILKDLPRIKLLKKSNSFFYDLICDLTKYNNHDQYNIDGHLVPCCKKEQIINLLSQWSIKRFEQIDCLSSFYFKLIRYQPLIVLHLIKEDLDALKPNHEKFSNYFQKNEKLFNLLTKRIPKELINLTIEYLNQLERHKRFLPQFIQSQEKYFFKKVPDRMIQLITIVAINTPGKIKYMTRWSQEGYELNSFSLPRSFSIENYINLFFSLYDTCQWSSNNTLQILKYLLENRNSNIHSLKKERKWLIDIIIEERIGKELFLKKLLKEANENYLDLFSNYPELTTSLSFHLISEYERNGIIQDKKRLSLIRYQLMTQDLFDQFLSLLKKTSSDLNQRQENYLLFIQCAISSNNNLLIKNVLEFIQKRFTNEQIIVIEYFLRQLSSLNRRFHIDFLPIYFDLIESIVNIAMNHLQQSRNTLEIIISYGIYLLKIIENYQNKQKKEKLQEFATKIIKRCYTKNDSLTITSSSIDESYQEANKIFADILLSDLYPKLIHKSMLDELNSSLSSFTIKIWRLSQIDSFLNLFFIEHLCSSTKIQSSFDIDQHSSLISFFLKNKSTQLERINQLINNIDKIFFVNTNVQRIALRSQQYREFIDELIQDEKCLTIDKLLNETSDSRLIKNSQTKNLKLPGLNIEVLNSCYCFLTGKQQQTITKIILNDYLQDNDISNVDKLKSLHVLRRLSNTYNETVEWINKKQSSPLTTNNTSETTSGRTRGAAVQPIDTIVLCLPARFDLTSKNLFKHLDLLKNNLNTSNAKFISDAILNISRKINDGIFLKFYIEFISDEKFPKLGITANKEILRLLIEFVSNSSLIKTVVKPLWDNHPHQDVRACLILTLLHFIGKLNSNNDDNDIIIWKILEQAADDEYLPVVQSLFAAHRGESRWPLSKLKNSSNNLFETFVNRIQFKILDHPTSLEARSWAWTNVEYEHCQTSVLIEKARLLCIQFDKNANNLWENAFEKIILSYKQQKISSIDIVIDIIKKMMSYREEIDSKENAIDKQHDLPVYHRIRHLLKNLTSHIDQFNNEEKISFRLLIPIIFQFDKTFAPFIGKLLIKLSQTKEDIEDGLKMLEENLPESYFERILIDLSIFINKTDSCSFIQQLNVDEKLNLAKWFIEEKNRPSFIFDLLKNHVFNQSGVDQQQCQNMIRNLRQSKNLFLQEQALTYIVPWKNDQLISDDDDDITDYD</sequence>
<dbReference type="OrthoDB" id="3009231at2759"/>
<organism evidence="1 3">
    <name type="scientific">Rotaria magnacalcarata</name>
    <dbReference type="NCBI Taxonomy" id="392030"/>
    <lineage>
        <taxon>Eukaryota</taxon>
        <taxon>Metazoa</taxon>
        <taxon>Spiralia</taxon>
        <taxon>Gnathifera</taxon>
        <taxon>Rotifera</taxon>
        <taxon>Eurotatoria</taxon>
        <taxon>Bdelloidea</taxon>
        <taxon>Philodinida</taxon>
        <taxon>Philodinidae</taxon>
        <taxon>Rotaria</taxon>
    </lineage>
</organism>
<evidence type="ECO:0000313" key="3">
    <source>
        <dbReference type="Proteomes" id="UP000663855"/>
    </source>
</evidence>
<dbReference type="EMBL" id="CAJNOW010014147">
    <property type="protein sequence ID" value="CAF1629814.1"/>
    <property type="molecule type" value="Genomic_DNA"/>
</dbReference>
<protein>
    <submittedName>
        <fullName evidence="1">Uncharacterized protein</fullName>
    </submittedName>
</protein>
<comment type="caution">
    <text evidence="1">The sequence shown here is derived from an EMBL/GenBank/DDBJ whole genome shotgun (WGS) entry which is preliminary data.</text>
</comment>
<gene>
    <name evidence="1" type="ORF">CJN711_LOCUS845</name>
    <name evidence="2" type="ORF">KQP761_LOCUS25968</name>
</gene>
<reference evidence="1" key="1">
    <citation type="submission" date="2021-02" db="EMBL/GenBank/DDBJ databases">
        <authorList>
            <person name="Nowell W R."/>
        </authorList>
    </citation>
    <scope>NUCLEOTIDE SEQUENCE</scope>
</reference>
<evidence type="ECO:0000313" key="2">
    <source>
        <dbReference type="EMBL" id="CAF1629814.1"/>
    </source>
</evidence>
<proteinExistence type="predicted"/>
<evidence type="ECO:0000313" key="1">
    <source>
        <dbReference type="EMBL" id="CAF0970500.1"/>
    </source>
</evidence>
<dbReference type="Proteomes" id="UP000663855">
    <property type="component" value="Unassembled WGS sequence"/>
</dbReference>
<name>A0A814ECZ0_9BILA</name>
<dbReference type="Proteomes" id="UP000663834">
    <property type="component" value="Unassembled WGS sequence"/>
</dbReference>
<accession>A0A814ECZ0</accession>
<dbReference type="EMBL" id="CAJNOV010000057">
    <property type="protein sequence ID" value="CAF0970500.1"/>
    <property type="molecule type" value="Genomic_DNA"/>
</dbReference>